<keyword evidence="11" id="KW-1185">Reference proteome</keyword>
<dbReference type="InterPro" id="IPR013057">
    <property type="entry name" value="AA_transpt_TM"/>
</dbReference>
<protein>
    <submittedName>
        <fullName evidence="10">Vacuolar amino acid transporter 2</fullName>
    </submittedName>
</protein>
<feature type="transmembrane region" description="Helical" evidence="8">
    <location>
        <begin position="60"/>
        <end position="81"/>
    </location>
</feature>
<dbReference type="PANTHER" id="PTHR22950">
    <property type="entry name" value="AMINO ACID TRANSPORTER"/>
    <property type="match status" value="1"/>
</dbReference>
<evidence type="ECO:0000313" key="11">
    <source>
        <dbReference type="Proteomes" id="UP000187283"/>
    </source>
</evidence>
<comment type="caution">
    <text evidence="10">The sequence shown here is derived from an EMBL/GenBank/DDBJ whole genome shotgun (WGS) entry which is preliminary data.</text>
</comment>
<evidence type="ECO:0000256" key="2">
    <source>
        <dbReference type="ARBA" id="ARBA00008066"/>
    </source>
</evidence>
<gene>
    <name evidence="10" type="ORF">AYI70_g11516</name>
</gene>
<dbReference type="AlphaFoldDB" id="A0A1R1X1I8"/>
<name>A0A1R1X1I8_9FUNG</name>
<evidence type="ECO:0000259" key="9">
    <source>
        <dbReference type="Pfam" id="PF01490"/>
    </source>
</evidence>
<evidence type="ECO:0000313" key="10">
    <source>
        <dbReference type="EMBL" id="OMJ08495.1"/>
    </source>
</evidence>
<keyword evidence="5" id="KW-0029">Amino-acid transport</keyword>
<keyword evidence="6 8" id="KW-1133">Transmembrane helix</keyword>
<dbReference type="Pfam" id="PF01490">
    <property type="entry name" value="Aa_trans"/>
    <property type="match status" value="1"/>
</dbReference>
<dbReference type="OrthoDB" id="28208at2759"/>
<keyword evidence="4 8" id="KW-0812">Transmembrane</keyword>
<dbReference type="GO" id="GO:0015179">
    <property type="term" value="F:L-amino acid transmembrane transporter activity"/>
    <property type="evidence" value="ECO:0007669"/>
    <property type="project" value="TreeGrafter"/>
</dbReference>
<evidence type="ECO:0000256" key="1">
    <source>
        <dbReference type="ARBA" id="ARBA00004141"/>
    </source>
</evidence>
<dbReference type="Proteomes" id="UP000187283">
    <property type="component" value="Unassembled WGS sequence"/>
</dbReference>
<evidence type="ECO:0000256" key="8">
    <source>
        <dbReference type="SAM" id="Phobius"/>
    </source>
</evidence>
<evidence type="ECO:0000256" key="3">
    <source>
        <dbReference type="ARBA" id="ARBA00022448"/>
    </source>
</evidence>
<evidence type="ECO:0000256" key="6">
    <source>
        <dbReference type="ARBA" id="ARBA00022989"/>
    </source>
</evidence>
<dbReference type="STRING" id="133412.A0A1R1X1I8"/>
<reference evidence="10 11" key="1">
    <citation type="submission" date="2017-01" db="EMBL/GenBank/DDBJ databases">
        <authorList>
            <person name="Mah S.A."/>
            <person name="Swanson W.J."/>
            <person name="Moy G.W."/>
            <person name="Vacquier V.D."/>
        </authorList>
    </citation>
    <scope>NUCLEOTIDE SEQUENCE [LARGE SCALE GENOMIC DNA]</scope>
    <source>
        <strain evidence="10 11">GSMNP</strain>
    </source>
</reference>
<evidence type="ECO:0000256" key="5">
    <source>
        <dbReference type="ARBA" id="ARBA00022970"/>
    </source>
</evidence>
<feature type="transmembrane region" description="Helical" evidence="8">
    <location>
        <begin position="20"/>
        <end position="40"/>
    </location>
</feature>
<feature type="transmembrane region" description="Helical" evidence="8">
    <location>
        <begin position="217"/>
        <end position="236"/>
    </location>
</feature>
<sequence length="432" mass="48061">MGSFDFGKNIRDTLGEKGKYFLIFALLFNGFGSCITYLIITTDIVLPISKKLLPLFISEYVNRTNTVLFMGVFTALPLLFFKTLEPLAKFSEASIIFVPLVIIIFIIRAPVYFGSEMIFSASKNLASSVPEFKFFGSNPLPAIGIIAFALMCTQTAYQNYQSIDKSIVNGWRKASRFAVIVCVVIYLTFSIIGYLIFGNKVSPNVLNNFPETDNYINLARVLMALSIILTYPMQFYPMREILLPVFNISQEEIAPPSSFIENPNNASSSREQSTTIETTFNPKDSNFSYKNDSIESIFINSKATIMLTFTCFSITVIVAILVKDLGLLYKLIGTASASLLAFVFPAAIYLIVTDPRYSTIPLNNSSNFNSISQTENTQLISSVSRADTFLISSSNIDKVPVKAQLYRYVSWFTLFSGVVIFVIGTSVTLLSV</sequence>
<evidence type="ECO:0000256" key="7">
    <source>
        <dbReference type="ARBA" id="ARBA00023136"/>
    </source>
</evidence>
<dbReference type="PANTHER" id="PTHR22950:SF458">
    <property type="entry name" value="SODIUM-COUPLED NEUTRAL AMINO ACID TRANSPORTER 11-RELATED"/>
    <property type="match status" value="1"/>
</dbReference>
<comment type="similarity">
    <text evidence="2">Belongs to the amino acid/polyamine transporter 2 family.</text>
</comment>
<accession>A0A1R1X1I8</accession>
<keyword evidence="7 8" id="KW-0472">Membrane</keyword>
<organism evidence="10 11">
    <name type="scientific">Smittium culicis</name>
    <dbReference type="NCBI Taxonomy" id="133412"/>
    <lineage>
        <taxon>Eukaryota</taxon>
        <taxon>Fungi</taxon>
        <taxon>Fungi incertae sedis</taxon>
        <taxon>Zoopagomycota</taxon>
        <taxon>Kickxellomycotina</taxon>
        <taxon>Harpellomycetes</taxon>
        <taxon>Harpellales</taxon>
        <taxon>Legeriomycetaceae</taxon>
        <taxon>Smittium</taxon>
    </lineage>
</organism>
<proteinExistence type="inferred from homology"/>
<comment type="subcellular location">
    <subcellularLocation>
        <location evidence="1">Membrane</location>
        <topology evidence="1">Multi-pass membrane protein</topology>
    </subcellularLocation>
</comment>
<feature type="transmembrane region" description="Helical" evidence="8">
    <location>
        <begin position="177"/>
        <end position="197"/>
    </location>
</feature>
<feature type="transmembrane region" description="Helical" evidence="8">
    <location>
        <begin position="93"/>
        <end position="114"/>
    </location>
</feature>
<feature type="transmembrane region" description="Helical" evidence="8">
    <location>
        <begin position="408"/>
        <end position="430"/>
    </location>
</feature>
<evidence type="ECO:0000256" key="4">
    <source>
        <dbReference type="ARBA" id="ARBA00022692"/>
    </source>
</evidence>
<dbReference type="GO" id="GO:0016020">
    <property type="term" value="C:membrane"/>
    <property type="evidence" value="ECO:0007669"/>
    <property type="project" value="UniProtKB-SubCell"/>
</dbReference>
<feature type="transmembrane region" description="Helical" evidence="8">
    <location>
        <begin position="303"/>
        <end position="322"/>
    </location>
</feature>
<feature type="transmembrane region" description="Helical" evidence="8">
    <location>
        <begin position="134"/>
        <end position="157"/>
    </location>
</feature>
<feature type="transmembrane region" description="Helical" evidence="8">
    <location>
        <begin position="328"/>
        <end position="352"/>
    </location>
</feature>
<dbReference type="EMBL" id="LSSN01005778">
    <property type="protein sequence ID" value="OMJ08495.1"/>
    <property type="molecule type" value="Genomic_DNA"/>
</dbReference>
<feature type="domain" description="Amino acid transporter transmembrane" evidence="9">
    <location>
        <begin position="5"/>
        <end position="355"/>
    </location>
</feature>
<keyword evidence="3" id="KW-0813">Transport</keyword>